<dbReference type="EMBL" id="FYEH01000005">
    <property type="protein sequence ID" value="SNB66476.1"/>
    <property type="molecule type" value="Genomic_DNA"/>
</dbReference>
<protein>
    <submittedName>
        <fullName evidence="1">Uncharacterized protein</fullName>
    </submittedName>
</protein>
<gene>
    <name evidence="1" type="ORF">SAMN07250955_105114</name>
</gene>
<evidence type="ECO:0000313" key="2">
    <source>
        <dbReference type="Proteomes" id="UP000197065"/>
    </source>
</evidence>
<sequence>MGNVLVALKILDFAVSLVEAGSAAYTVLMQRRAEVQKMVNENRDPTAEEWDALFAAIDQRTAHVLQRG</sequence>
<proteinExistence type="predicted"/>
<dbReference type="Proteomes" id="UP000197065">
    <property type="component" value="Unassembled WGS sequence"/>
</dbReference>
<organism evidence="1 2">
    <name type="scientific">Arboricoccus pini</name>
    <dbReference type="NCBI Taxonomy" id="1963835"/>
    <lineage>
        <taxon>Bacteria</taxon>
        <taxon>Pseudomonadati</taxon>
        <taxon>Pseudomonadota</taxon>
        <taxon>Alphaproteobacteria</taxon>
        <taxon>Geminicoccales</taxon>
        <taxon>Geminicoccaceae</taxon>
        <taxon>Arboricoccus</taxon>
    </lineage>
</organism>
<reference evidence="1 2" key="1">
    <citation type="submission" date="2017-06" db="EMBL/GenBank/DDBJ databases">
        <authorList>
            <person name="Kim H.J."/>
            <person name="Triplett B.A."/>
        </authorList>
    </citation>
    <scope>NUCLEOTIDE SEQUENCE [LARGE SCALE GENOMIC DNA]</scope>
    <source>
        <strain evidence="1 2">B29T1</strain>
    </source>
</reference>
<evidence type="ECO:0000313" key="1">
    <source>
        <dbReference type="EMBL" id="SNB66476.1"/>
    </source>
</evidence>
<dbReference type="RefSeq" id="WP_088561128.1">
    <property type="nucleotide sequence ID" value="NZ_FYEH01000005.1"/>
</dbReference>
<keyword evidence="2" id="KW-1185">Reference proteome</keyword>
<dbReference type="OrthoDB" id="7366150at2"/>
<name>A0A212R3G8_9PROT</name>
<accession>A0A212R3G8</accession>
<dbReference type="AlphaFoldDB" id="A0A212R3G8"/>